<dbReference type="GO" id="GO:0009252">
    <property type="term" value="P:peptidoglycan biosynthetic process"/>
    <property type="evidence" value="ECO:0007669"/>
    <property type="project" value="UniProtKB-KW"/>
</dbReference>
<dbReference type="GO" id="GO:0071555">
    <property type="term" value="P:cell wall organization"/>
    <property type="evidence" value="ECO:0007669"/>
    <property type="project" value="UniProtKB-KW"/>
</dbReference>
<evidence type="ECO:0000256" key="2">
    <source>
        <dbReference type="ARBA" id="ARBA00022679"/>
    </source>
</evidence>
<gene>
    <name evidence="7" type="ORF">UV11_C0022G0009</name>
</gene>
<dbReference type="GO" id="GO:0008360">
    <property type="term" value="P:regulation of cell shape"/>
    <property type="evidence" value="ECO:0007669"/>
    <property type="project" value="UniProtKB-KW"/>
</dbReference>
<evidence type="ECO:0000256" key="5">
    <source>
        <dbReference type="ARBA" id="ARBA00023315"/>
    </source>
</evidence>
<dbReference type="InterPro" id="IPR050644">
    <property type="entry name" value="PG_Glycine_Bridge_Synth"/>
</dbReference>
<dbReference type="InterPro" id="IPR003447">
    <property type="entry name" value="FEMABX"/>
</dbReference>
<keyword evidence="4" id="KW-0573">Peptidoglycan synthesis</keyword>
<dbReference type="InterPro" id="IPR016181">
    <property type="entry name" value="Acyl_CoA_acyltransferase"/>
</dbReference>
<dbReference type="Gene3D" id="3.40.630.30">
    <property type="match status" value="2"/>
</dbReference>
<keyword evidence="3" id="KW-0133">Cell shape</keyword>
<organism evidence="7 8">
    <name type="scientific">Candidatus Giovannonibacteria bacterium GW2011_GWF2_42_19</name>
    <dbReference type="NCBI Taxonomy" id="1618659"/>
    <lineage>
        <taxon>Bacteria</taxon>
        <taxon>Candidatus Giovannoniibacteriota</taxon>
    </lineage>
</organism>
<evidence type="ECO:0000256" key="3">
    <source>
        <dbReference type="ARBA" id="ARBA00022960"/>
    </source>
</evidence>
<evidence type="ECO:0000256" key="1">
    <source>
        <dbReference type="ARBA" id="ARBA00009943"/>
    </source>
</evidence>
<keyword evidence="2" id="KW-0808">Transferase</keyword>
<protein>
    <submittedName>
        <fullName evidence="7">FemAB family protein</fullName>
    </submittedName>
</protein>
<dbReference type="SUPFAM" id="SSF55729">
    <property type="entry name" value="Acyl-CoA N-acyltransferases (Nat)"/>
    <property type="match status" value="2"/>
</dbReference>
<dbReference type="GO" id="GO:0016755">
    <property type="term" value="F:aminoacyltransferase activity"/>
    <property type="evidence" value="ECO:0007669"/>
    <property type="project" value="InterPro"/>
</dbReference>
<comment type="caution">
    <text evidence="7">The sequence shown here is derived from an EMBL/GenBank/DDBJ whole genome shotgun (WGS) entry which is preliminary data.</text>
</comment>
<dbReference type="Proteomes" id="UP000034036">
    <property type="component" value="Unassembled WGS sequence"/>
</dbReference>
<dbReference type="Pfam" id="PF02388">
    <property type="entry name" value="FemAB"/>
    <property type="match status" value="2"/>
</dbReference>
<keyword evidence="6" id="KW-0961">Cell wall biogenesis/degradation</keyword>
<evidence type="ECO:0000313" key="8">
    <source>
        <dbReference type="Proteomes" id="UP000034036"/>
    </source>
</evidence>
<dbReference type="EMBL" id="LCDF01000022">
    <property type="protein sequence ID" value="KKS46933.1"/>
    <property type="molecule type" value="Genomic_DNA"/>
</dbReference>
<accession>A0A0G1CBB1</accession>
<reference evidence="7" key="1">
    <citation type="journal article" date="2015" name="Nature">
        <title>rRNA introns, odd ribosomes, and small enigmatic genomes across a large radiation of phyla.</title>
        <authorList>
            <person name="Brown C.T."/>
            <person name="Hug L.A."/>
            <person name="Thomas B.C."/>
            <person name="Sharon I."/>
            <person name="Castelle C.J."/>
            <person name="Singh A."/>
            <person name="Wilkins M.J."/>
            <person name="Williams K.H."/>
            <person name="Banfield J.F."/>
        </authorList>
    </citation>
    <scope>NUCLEOTIDE SEQUENCE [LARGE SCALE GENOMIC DNA]</scope>
</reference>
<keyword evidence="5" id="KW-0012">Acyltransferase</keyword>
<evidence type="ECO:0000256" key="4">
    <source>
        <dbReference type="ARBA" id="ARBA00022984"/>
    </source>
</evidence>
<evidence type="ECO:0000256" key="6">
    <source>
        <dbReference type="ARBA" id="ARBA00023316"/>
    </source>
</evidence>
<name>A0A0G1CBB1_9BACT</name>
<dbReference type="PROSITE" id="PS51191">
    <property type="entry name" value="FEMABX"/>
    <property type="match status" value="1"/>
</dbReference>
<proteinExistence type="inferred from homology"/>
<dbReference type="PANTHER" id="PTHR36174:SF1">
    <property type="entry name" value="LIPID II:GLYCINE GLYCYLTRANSFERASE"/>
    <property type="match status" value="1"/>
</dbReference>
<dbReference type="STRING" id="1618659.UV11_C0022G0009"/>
<dbReference type="PANTHER" id="PTHR36174">
    <property type="entry name" value="LIPID II:GLYCINE GLYCYLTRANSFERASE"/>
    <property type="match status" value="1"/>
</dbReference>
<dbReference type="AlphaFoldDB" id="A0A0G1CBB1"/>
<evidence type="ECO:0000313" key="7">
    <source>
        <dbReference type="EMBL" id="KKS46933.1"/>
    </source>
</evidence>
<comment type="similarity">
    <text evidence="1">Belongs to the FemABX family.</text>
</comment>
<sequence>MEIRDAQKNGKVIWNAFIKEHFPPVGAFMQTWEWGEFQKTLGRKIERYFVADNFAKPIAAFTIVYHPLPFGFFYGYSPRGPIIANHLIGSECYIEVLENIKHWAKQNLKHLIFLRFEPPLSLSVQDVQNIKGQGFKIPSYYIQPRQNLFISLKRSESEIAKGFHSSTRSNISRAVRRGVRVEAKEAIDKSDIDNFFSMAEDTITRNSGKNVYPDRFYFDSLVAVIPKAGRESKPEQLELGMRRAYQNENLAAAQFTLFFGDTATYLYGASYTDRLSSKATTYLHWVEMQEAKRKGFKYYDLGGVDEILWPTLTNFKRQFRGEELNYVGNIDIPLRPKIYMGYNFLRRF</sequence>